<gene>
    <name evidence="2" type="ORF">SCF082_LOCUS16195</name>
</gene>
<evidence type="ECO:0000256" key="1">
    <source>
        <dbReference type="SAM" id="MobiDB-lite"/>
    </source>
</evidence>
<feature type="region of interest" description="Disordered" evidence="1">
    <location>
        <begin position="1"/>
        <end position="25"/>
    </location>
</feature>
<evidence type="ECO:0000313" key="3">
    <source>
        <dbReference type="Proteomes" id="UP001642464"/>
    </source>
</evidence>
<name>A0ABP0K9P0_9DINO</name>
<feature type="non-terminal residue" evidence="2">
    <location>
        <position position="444"/>
    </location>
</feature>
<organism evidence="2 3">
    <name type="scientific">Durusdinium trenchii</name>
    <dbReference type="NCBI Taxonomy" id="1381693"/>
    <lineage>
        <taxon>Eukaryota</taxon>
        <taxon>Sar</taxon>
        <taxon>Alveolata</taxon>
        <taxon>Dinophyceae</taxon>
        <taxon>Suessiales</taxon>
        <taxon>Symbiodiniaceae</taxon>
        <taxon>Durusdinium</taxon>
    </lineage>
</organism>
<protein>
    <submittedName>
        <fullName evidence="2">Uncharacterized protein</fullName>
    </submittedName>
</protein>
<feature type="compositionally biased region" description="Basic residues" evidence="1">
    <location>
        <begin position="177"/>
        <end position="197"/>
    </location>
</feature>
<feature type="compositionally biased region" description="Basic and acidic residues" evidence="1">
    <location>
        <begin position="14"/>
        <end position="25"/>
    </location>
</feature>
<comment type="caution">
    <text evidence="2">The sequence shown here is derived from an EMBL/GenBank/DDBJ whole genome shotgun (WGS) entry which is preliminary data.</text>
</comment>
<accession>A0ABP0K9P0</accession>
<dbReference type="Proteomes" id="UP001642464">
    <property type="component" value="Unassembled WGS sequence"/>
</dbReference>
<keyword evidence="3" id="KW-1185">Reference proteome</keyword>
<feature type="region of interest" description="Disordered" evidence="1">
    <location>
        <begin position="177"/>
        <end position="207"/>
    </location>
</feature>
<reference evidence="2 3" key="1">
    <citation type="submission" date="2024-02" db="EMBL/GenBank/DDBJ databases">
        <authorList>
            <person name="Chen Y."/>
            <person name="Shah S."/>
            <person name="Dougan E. K."/>
            <person name="Thang M."/>
            <person name="Chan C."/>
        </authorList>
    </citation>
    <scope>NUCLEOTIDE SEQUENCE [LARGE SCALE GENOMIC DNA]</scope>
</reference>
<proteinExistence type="predicted"/>
<dbReference type="EMBL" id="CAXAMM010010456">
    <property type="protein sequence ID" value="CAK9023408.1"/>
    <property type="molecule type" value="Genomic_DNA"/>
</dbReference>
<sequence>MFCGKLSPRQRSGTHGDSENRFPLHRSEVERNADMHITQTMLFVSVAWQKSRFQAMKKLALLLKNPRKKKQVPDRLSLRDSPLARTAAEHIGKGAAASLLQKFAKAAVLESGEDHVSASTRWAARLGNHRKRTYHTEDTFHKALSRSDDAIIKCPISYVVIPVVDKQAARALRRKPNKKRRFNVRNAKNTKGKKHQPTKSGAAPQPITQKKWPVMNPRVMLDAVAKAGANHLLEGDDFDWLEFWEAANSEPWGRSHVVQSWPAEKRKRAIGIAAHGDEGQGKKDKSVLVLSWSSFGVHKRSTSCKFPFAVMRSTCFAYDGKRNLTLEMLQKHYVRRCLAGSDGSKPWLDVTNMAFHNQADMDAAARNCIGPNVAIRHLSGWHISCEYPDILHSVWLGTARDTIGSLMMDLCEFGPWWQDFSAWDDKLHAMTLDARRFCEDHKIP</sequence>
<evidence type="ECO:0000313" key="2">
    <source>
        <dbReference type="EMBL" id="CAK9023408.1"/>
    </source>
</evidence>